<evidence type="ECO:0000313" key="2">
    <source>
        <dbReference type="Proteomes" id="UP000807716"/>
    </source>
</evidence>
<evidence type="ECO:0000313" key="1">
    <source>
        <dbReference type="EMBL" id="KAG0264288.1"/>
    </source>
</evidence>
<dbReference type="EMBL" id="JAAAJB010000142">
    <property type="protein sequence ID" value="KAG0264288.1"/>
    <property type="molecule type" value="Genomic_DNA"/>
</dbReference>
<keyword evidence="2" id="KW-1185">Reference proteome</keyword>
<protein>
    <submittedName>
        <fullName evidence="1">Uncharacterized protein</fullName>
    </submittedName>
</protein>
<comment type="caution">
    <text evidence="1">The sequence shown here is derived from an EMBL/GenBank/DDBJ whole genome shotgun (WGS) entry which is preliminary data.</text>
</comment>
<sequence>MALGIREHIVAGRQVYVHLYSDGINAPLRDIVNGKLPCPLHKTPHHFNLSLDDVVIGRTHEFRQSLHALGVPAENIFETGWSDLEPLQDYDRFKSKLRGLIVSYETRFPGASHKCISGEYDKDPVGRNPTHRACWDVARDLVDEYPGGWPPSKAHWDLTYTYYKPPEKRVAQFIWSMPEHLQFKRRALDQYKQWDPKRGEMAWGYHSVKTLIDAAYNDPHVYMDMLDNDPTNPEYDVFLRREVQQSPFAPYWAPGPHRMKLLKNKHNSHSASANNASAVLDDPILVQQKGESKIVLAETDAHQTLQTQQGPSSSVDIHSPLDAAEQQEVENILETYERLQKANGVTGYTYWDKLHSLR</sequence>
<dbReference type="AlphaFoldDB" id="A0A9P6QAV5"/>
<dbReference type="SUPFAM" id="SSF102588">
    <property type="entry name" value="LmbE-like"/>
    <property type="match status" value="1"/>
</dbReference>
<organism evidence="1 2">
    <name type="scientific">Actinomortierella ambigua</name>
    <dbReference type="NCBI Taxonomy" id="1343610"/>
    <lineage>
        <taxon>Eukaryota</taxon>
        <taxon>Fungi</taxon>
        <taxon>Fungi incertae sedis</taxon>
        <taxon>Mucoromycota</taxon>
        <taxon>Mortierellomycotina</taxon>
        <taxon>Mortierellomycetes</taxon>
        <taxon>Mortierellales</taxon>
        <taxon>Mortierellaceae</taxon>
        <taxon>Actinomortierella</taxon>
    </lineage>
</organism>
<dbReference type="Proteomes" id="UP000807716">
    <property type="component" value="Unassembled WGS sequence"/>
</dbReference>
<dbReference type="OrthoDB" id="2438567at2759"/>
<dbReference type="InterPro" id="IPR024078">
    <property type="entry name" value="LmbE-like_dom_sf"/>
</dbReference>
<reference evidence="1" key="1">
    <citation type="journal article" date="2020" name="Fungal Divers.">
        <title>Resolving the Mortierellaceae phylogeny through synthesis of multi-gene phylogenetics and phylogenomics.</title>
        <authorList>
            <person name="Vandepol N."/>
            <person name="Liber J."/>
            <person name="Desiro A."/>
            <person name="Na H."/>
            <person name="Kennedy M."/>
            <person name="Barry K."/>
            <person name="Grigoriev I.V."/>
            <person name="Miller A.N."/>
            <person name="O'Donnell K."/>
            <person name="Stajich J.E."/>
            <person name="Bonito G."/>
        </authorList>
    </citation>
    <scope>NUCLEOTIDE SEQUENCE</scope>
    <source>
        <strain evidence="1">BC1065</strain>
    </source>
</reference>
<proteinExistence type="predicted"/>
<gene>
    <name evidence="1" type="ORF">DFQ27_001300</name>
</gene>
<accession>A0A9P6QAV5</accession>
<dbReference type="Gene3D" id="3.40.50.10320">
    <property type="entry name" value="LmbE-like"/>
    <property type="match status" value="1"/>
</dbReference>
<name>A0A9P6QAV5_9FUNG</name>